<dbReference type="PATRIC" id="fig|1329909.3.peg.1709"/>
<feature type="region of interest" description="Disordered" evidence="1">
    <location>
        <begin position="33"/>
        <end position="78"/>
    </location>
</feature>
<dbReference type="AlphaFoldDB" id="T0H7N5"/>
<keyword evidence="4" id="KW-1185">Reference proteome</keyword>
<feature type="compositionally biased region" description="Gly residues" evidence="1">
    <location>
        <begin position="67"/>
        <end position="78"/>
    </location>
</feature>
<comment type="caution">
    <text evidence="3">The sequence shown here is derived from an EMBL/GenBank/DDBJ whole genome shotgun (WGS) entry which is preliminary data.</text>
</comment>
<dbReference type="EMBL" id="ATHO01000071">
    <property type="protein sequence ID" value="EQB08123.1"/>
    <property type="molecule type" value="Genomic_DNA"/>
</dbReference>
<keyword evidence="2" id="KW-0732">Signal</keyword>
<gene>
    <name evidence="3" type="ORF">L288_08850</name>
</gene>
<evidence type="ECO:0000256" key="1">
    <source>
        <dbReference type="SAM" id="MobiDB-lite"/>
    </source>
</evidence>
<accession>T0H7N5</accession>
<protein>
    <submittedName>
        <fullName evidence="3">Uncharacterized protein</fullName>
    </submittedName>
</protein>
<feature type="signal peptide" evidence="2">
    <location>
        <begin position="1"/>
        <end position="36"/>
    </location>
</feature>
<dbReference type="Proteomes" id="UP000015525">
    <property type="component" value="Unassembled WGS sequence"/>
</dbReference>
<feature type="chain" id="PRO_5004563478" evidence="2">
    <location>
        <begin position="37"/>
        <end position="78"/>
    </location>
</feature>
<evidence type="ECO:0000313" key="4">
    <source>
        <dbReference type="Proteomes" id="UP000015525"/>
    </source>
</evidence>
<evidence type="ECO:0000256" key="2">
    <source>
        <dbReference type="SAM" id="SignalP"/>
    </source>
</evidence>
<proteinExistence type="predicted"/>
<organism evidence="3 4">
    <name type="scientific">Sphingobium quisquiliarum P25</name>
    <dbReference type="NCBI Taxonomy" id="1329909"/>
    <lineage>
        <taxon>Bacteria</taxon>
        <taxon>Pseudomonadati</taxon>
        <taxon>Pseudomonadota</taxon>
        <taxon>Alphaproteobacteria</taxon>
        <taxon>Sphingomonadales</taxon>
        <taxon>Sphingomonadaceae</taxon>
        <taxon>Sphingobium</taxon>
    </lineage>
</organism>
<evidence type="ECO:0000313" key="3">
    <source>
        <dbReference type="EMBL" id="EQB08123.1"/>
    </source>
</evidence>
<reference evidence="3 4" key="1">
    <citation type="journal article" date="2013" name="Genome Announc.">
        <title>Draft Genome Sequence of Sphingobium quisquiliarum Strain P25T, a Novel Hexachlorocyclohexane (HCH)-Degrading Bacterium Isolated from an HCH Dumpsite.</title>
        <authorList>
            <person name="Kumar Singh A."/>
            <person name="Sangwan N."/>
            <person name="Sharma A."/>
            <person name="Gupta V."/>
            <person name="Khurana J.P."/>
            <person name="Lal R."/>
        </authorList>
    </citation>
    <scope>NUCLEOTIDE SEQUENCE [LARGE SCALE GENOMIC DNA]</scope>
    <source>
        <strain evidence="3 4">P25</strain>
    </source>
</reference>
<name>T0H7N5_9SPHN</name>
<sequence length="78" mass="7501">METGMTFRSRPSIIASCATALAALALLGACSPAANQENGRVPGGTNQQQAINAAGDTGASNSMPGIGAPGTGGEGTQP</sequence>